<proteinExistence type="inferred from homology"/>
<dbReference type="AlphaFoldDB" id="A0A832MN58"/>
<dbReference type="GO" id="GO:0006508">
    <property type="term" value="P:proteolysis"/>
    <property type="evidence" value="ECO:0007669"/>
    <property type="project" value="UniProtKB-UniRule"/>
</dbReference>
<keyword evidence="1" id="KW-0645">Protease</keyword>
<comment type="catalytic activity">
    <reaction evidence="1">
        <text>Release of a C-terminal amino acid with broad specificity, except for -Pro.</text>
        <dbReference type="EC" id="3.4.17.19"/>
    </reaction>
</comment>
<dbReference type="GO" id="GO:0046872">
    <property type="term" value="F:metal ion binding"/>
    <property type="evidence" value="ECO:0007669"/>
    <property type="project" value="UniProtKB-KW"/>
</dbReference>
<dbReference type="PANTHER" id="PTHR34217:SF1">
    <property type="entry name" value="CARBOXYPEPTIDASE 1"/>
    <property type="match status" value="1"/>
</dbReference>
<comment type="function">
    <text evidence="1">Broad specificity carboxypetidase that releases amino acids sequentially from the C-terminus, including neutral, aromatic, polar and basic residues.</text>
</comment>
<feature type="binding site" evidence="2">
    <location>
        <position position="268"/>
    </location>
    <ligand>
        <name>Zn(2+)</name>
        <dbReference type="ChEBI" id="CHEBI:29105"/>
        <note>catalytic</note>
    </ligand>
</feature>
<dbReference type="Pfam" id="PF02074">
    <property type="entry name" value="Peptidase_M32"/>
    <property type="match status" value="1"/>
</dbReference>
<dbReference type="InterPro" id="IPR001333">
    <property type="entry name" value="Peptidase_M32_Taq"/>
</dbReference>
<evidence type="ECO:0000256" key="1">
    <source>
        <dbReference type="PIRNR" id="PIRNR006615"/>
    </source>
</evidence>
<accession>A0A832MN58</accession>
<evidence type="ECO:0000256" key="2">
    <source>
        <dbReference type="PIRSR" id="PIRSR006615-1"/>
    </source>
</evidence>
<protein>
    <recommendedName>
        <fullName evidence="1">Metal-dependent carboxypeptidase</fullName>
        <ecNumber evidence="1">3.4.17.19</ecNumber>
    </recommendedName>
</protein>
<comment type="cofactor">
    <cofactor evidence="2">
        <name>Zn(2+)</name>
        <dbReference type="ChEBI" id="CHEBI:29105"/>
    </cofactor>
    <text evidence="2">Binds 1 zinc ion per subunit.</text>
</comment>
<keyword evidence="2" id="KW-0862">Zinc</keyword>
<feature type="active site" description="Proton donor/acceptor" evidence="3">
    <location>
        <position position="265"/>
    </location>
</feature>
<gene>
    <name evidence="4" type="ORF">ENR23_13420</name>
</gene>
<reference evidence="4" key="1">
    <citation type="journal article" date="2020" name="mSystems">
        <title>Genome- and Community-Level Interaction Insights into Carbon Utilization and Element Cycling Functions of Hydrothermarchaeota in Hydrothermal Sediment.</title>
        <authorList>
            <person name="Zhou Z."/>
            <person name="Liu Y."/>
            <person name="Xu W."/>
            <person name="Pan J."/>
            <person name="Luo Z.H."/>
            <person name="Li M."/>
        </authorList>
    </citation>
    <scope>NUCLEOTIDE SEQUENCE [LARGE SCALE GENOMIC DNA]</scope>
    <source>
        <strain evidence="4">SpSt-381</strain>
    </source>
</reference>
<dbReference type="SUPFAM" id="SSF55486">
    <property type="entry name" value="Metalloproteases ('zincins'), catalytic domain"/>
    <property type="match status" value="1"/>
</dbReference>
<keyword evidence="1 4" id="KW-0121">Carboxypeptidase</keyword>
<dbReference type="PROSITE" id="PS52034">
    <property type="entry name" value="PEPTIDASE_M32"/>
    <property type="match status" value="1"/>
</dbReference>
<evidence type="ECO:0000256" key="3">
    <source>
        <dbReference type="PIRSR" id="PIRSR006615-2"/>
    </source>
</evidence>
<name>A0A832MN58_UNCEI</name>
<comment type="caution">
    <text evidence="4">The sequence shown here is derived from an EMBL/GenBank/DDBJ whole genome shotgun (WGS) entry which is preliminary data.</text>
</comment>
<sequence length="506" mass="56972">MEPLLDRLKTRLAEVYDLNGAAALLRWDQATYMPPGGAEARGRQIALLARLAHERFTDPAIGELLERLAPWAAGLPPDSDEAALVRVTRREYEQSVRLPGDLVAEMNNHFTLAYQAWTEARPDNDFARVRPLLERTLDISRRISACFPGHDHVADPLIDFSDYGMKAATVRALFAALRARLVPLAEAVTARPPADDSCLRRHAPRDRQLAFGEEVIRAFGYDFTRGRQDLTHHPFMTKFSLGDVRITTRARENDLTDALFSTLHEAGHAMYELGIAPHLEGTPLANGASSGIHESQSRLWENLVGRSLPFWRHFYPRLRAAFPGALDDVPLEAFYRAINRVERSLIRTDADEVTYNLHVMIRFDLELELLEGRLAVADLPEAWRERYRRDLGVVPPDDRDGVLQDVHWFGGPIGGQFQGYTLGNILSAQFFDAARRAHPGIPDDIARGEFGALHTWLRDHLYRHGAKFTAAELVERATGGPMSIEPYMKYLWGKFGPLYGLGSQEP</sequence>
<keyword evidence="1 2" id="KW-0479">Metal-binding</keyword>
<feature type="binding site" evidence="2">
    <location>
        <position position="294"/>
    </location>
    <ligand>
        <name>Zn(2+)</name>
        <dbReference type="ChEBI" id="CHEBI:29105"/>
        <note>catalytic</note>
    </ligand>
</feature>
<dbReference type="Gene3D" id="1.10.1370.30">
    <property type="match status" value="1"/>
</dbReference>
<evidence type="ECO:0000313" key="4">
    <source>
        <dbReference type="EMBL" id="HGZ44391.1"/>
    </source>
</evidence>
<keyword evidence="1" id="KW-0482">Metalloprotease</keyword>
<feature type="binding site" evidence="2">
    <location>
        <position position="264"/>
    </location>
    <ligand>
        <name>Zn(2+)</name>
        <dbReference type="ChEBI" id="CHEBI:29105"/>
        <note>catalytic</note>
    </ligand>
</feature>
<comment type="similarity">
    <text evidence="1">Belongs to the peptidase M32 family.</text>
</comment>
<dbReference type="PRINTS" id="PR00998">
    <property type="entry name" value="CRBOXYPTASET"/>
</dbReference>
<dbReference type="GO" id="GO:0004181">
    <property type="term" value="F:metallocarboxypeptidase activity"/>
    <property type="evidence" value="ECO:0007669"/>
    <property type="project" value="UniProtKB-UniRule"/>
</dbReference>
<dbReference type="CDD" id="cd06460">
    <property type="entry name" value="M32_Taq"/>
    <property type="match status" value="1"/>
</dbReference>
<dbReference type="PANTHER" id="PTHR34217">
    <property type="entry name" value="METAL-DEPENDENT CARBOXYPEPTIDASE"/>
    <property type="match status" value="1"/>
</dbReference>
<dbReference type="PIRSF" id="PIRSF006615">
    <property type="entry name" value="Zn_crbxpep_Taq"/>
    <property type="match status" value="1"/>
</dbReference>
<dbReference type="EC" id="3.4.17.19" evidence="1"/>
<keyword evidence="1" id="KW-0378">Hydrolase</keyword>
<organism evidence="4">
    <name type="scientific">Eiseniibacteriota bacterium</name>
    <dbReference type="NCBI Taxonomy" id="2212470"/>
    <lineage>
        <taxon>Bacteria</taxon>
        <taxon>Candidatus Eiseniibacteriota</taxon>
    </lineage>
</organism>
<dbReference type="EMBL" id="DSQF01000028">
    <property type="protein sequence ID" value="HGZ44391.1"/>
    <property type="molecule type" value="Genomic_DNA"/>
</dbReference>